<sequence length="360" mass="38080">MQGDYASAAARRLLYFPVQVVCVLALLVLSACSGLGNSAQQTATPAAQKVNVFGTAANHAHAMLALPNNILLVATHYGLYRSTDAGKSWSGPNQGLSDMMTSSLTSSPLDHQRVYLLAEHSLSSQTGAIGLYTSSDGGTSWQLASKADDTGKMYTIVAGNRSADEVYAYVPTKGANGFVVSQDGGKHFTSPGALPFGRILGILPLPKQPGQLLVYSNDGAARSSDGGAHWTTIKGFDSAVYNMTTSGPQDPIYASGDQGILVSKDDGKSFSLVYADARYSALTATPGQPDMVYGKTGRMIYKSTDGGHTWKSLPQLKGNLENLVPDPQLSSRLFLSLSYPCAVYQFDQQNAAWTSLTPNA</sequence>
<dbReference type="Gene3D" id="2.130.10.10">
    <property type="entry name" value="YVTN repeat-like/Quinoprotein amine dehydrogenase"/>
    <property type="match status" value="3"/>
</dbReference>
<keyword evidence="1" id="KW-0812">Transmembrane</keyword>
<dbReference type="AlphaFoldDB" id="A0A402AFK6"/>
<keyword evidence="3" id="KW-1185">Reference proteome</keyword>
<reference evidence="3" key="1">
    <citation type="submission" date="2018-12" db="EMBL/GenBank/DDBJ databases">
        <title>Tengunoibacter tsumagoiensis gen. nov., sp. nov., Dictyobacter kobayashii sp. nov., D. alpinus sp. nov., and D. joshuensis sp. nov. and description of Dictyobacteraceae fam. nov. within the order Ktedonobacterales isolated from Tengu-no-mugimeshi.</title>
        <authorList>
            <person name="Wang C.M."/>
            <person name="Zheng Y."/>
            <person name="Sakai Y."/>
            <person name="Toyoda A."/>
            <person name="Minakuchi Y."/>
            <person name="Abe K."/>
            <person name="Yokota A."/>
            <person name="Yabe S."/>
        </authorList>
    </citation>
    <scope>NUCLEOTIDE SEQUENCE [LARGE SCALE GENOMIC DNA]</scope>
    <source>
        <strain evidence="3">Uno11</strain>
    </source>
</reference>
<dbReference type="SUPFAM" id="SSF110296">
    <property type="entry name" value="Oligoxyloglucan reducing end-specific cellobiohydrolase"/>
    <property type="match status" value="1"/>
</dbReference>
<dbReference type="PANTHER" id="PTHR12106:SF27">
    <property type="entry name" value="SORTILIN-RELATED RECEPTOR"/>
    <property type="match status" value="1"/>
</dbReference>
<dbReference type="CDD" id="cd15482">
    <property type="entry name" value="Sialidase_non-viral"/>
    <property type="match status" value="1"/>
</dbReference>
<dbReference type="InterPro" id="IPR050310">
    <property type="entry name" value="VPS10-sortilin"/>
</dbReference>
<keyword evidence="1" id="KW-1133">Transmembrane helix</keyword>
<accession>A0A402AFK6</accession>
<keyword evidence="1" id="KW-0472">Membrane</keyword>
<dbReference type="EMBL" id="BIFS01000001">
    <property type="protein sequence ID" value="GCE17865.1"/>
    <property type="molecule type" value="Genomic_DNA"/>
</dbReference>
<dbReference type="Proteomes" id="UP000287188">
    <property type="component" value="Unassembled WGS sequence"/>
</dbReference>
<name>A0A402AFK6_9CHLR</name>
<evidence type="ECO:0000313" key="3">
    <source>
        <dbReference type="Proteomes" id="UP000287188"/>
    </source>
</evidence>
<proteinExistence type="predicted"/>
<evidence type="ECO:0000256" key="1">
    <source>
        <dbReference type="SAM" id="Phobius"/>
    </source>
</evidence>
<evidence type="ECO:0008006" key="4">
    <source>
        <dbReference type="Google" id="ProtNLM"/>
    </source>
</evidence>
<evidence type="ECO:0000313" key="2">
    <source>
        <dbReference type="EMBL" id="GCE17865.1"/>
    </source>
</evidence>
<organism evidence="2 3">
    <name type="scientific">Dictyobacter kobayashii</name>
    <dbReference type="NCBI Taxonomy" id="2014872"/>
    <lineage>
        <taxon>Bacteria</taxon>
        <taxon>Bacillati</taxon>
        <taxon>Chloroflexota</taxon>
        <taxon>Ktedonobacteria</taxon>
        <taxon>Ktedonobacterales</taxon>
        <taxon>Dictyobacteraceae</taxon>
        <taxon>Dictyobacter</taxon>
    </lineage>
</organism>
<protein>
    <recommendedName>
        <fullName evidence="4">Sortilin N-terminal domain-containing protein</fullName>
    </recommendedName>
</protein>
<comment type="caution">
    <text evidence="2">The sequence shown here is derived from an EMBL/GenBank/DDBJ whole genome shotgun (WGS) entry which is preliminary data.</text>
</comment>
<dbReference type="PANTHER" id="PTHR12106">
    <property type="entry name" value="SORTILIN RELATED"/>
    <property type="match status" value="1"/>
</dbReference>
<gene>
    <name evidence="2" type="ORF">KDK_16650</name>
</gene>
<feature type="transmembrane region" description="Helical" evidence="1">
    <location>
        <begin position="12"/>
        <end position="31"/>
    </location>
</feature>
<dbReference type="InterPro" id="IPR015943">
    <property type="entry name" value="WD40/YVTN_repeat-like_dom_sf"/>
</dbReference>